<dbReference type="AlphaFoldDB" id="A0AAI8U2W1"/>
<dbReference type="Proteomes" id="UP001241092">
    <property type="component" value="Chromosome"/>
</dbReference>
<reference evidence="2" key="1">
    <citation type="submission" date="2023-03" db="EMBL/GenBank/DDBJ databases">
        <title>Draft genome sequence of a Mycolicibacterium mageritense strain H4_3_1 isolated from a hybrid biological-inorganic system reactor.</title>
        <authorList>
            <person name="Feng X."/>
            <person name="Kazama D."/>
            <person name="Sato K."/>
            <person name="Kobayashi H."/>
        </authorList>
    </citation>
    <scope>NUCLEOTIDE SEQUENCE</scope>
    <source>
        <strain evidence="2">H4_3_1</strain>
    </source>
</reference>
<proteinExistence type="predicted"/>
<dbReference type="EMBL" id="AP027452">
    <property type="protein sequence ID" value="BDY33140.1"/>
    <property type="molecule type" value="Genomic_DNA"/>
</dbReference>
<evidence type="ECO:0000313" key="3">
    <source>
        <dbReference type="Proteomes" id="UP001241092"/>
    </source>
</evidence>
<accession>A0AAI8U2W1</accession>
<gene>
    <name evidence="2" type="ORF">hbim_07115</name>
</gene>
<feature type="compositionally biased region" description="Basic and acidic residues" evidence="1">
    <location>
        <begin position="195"/>
        <end position="229"/>
    </location>
</feature>
<name>A0AAI8U2W1_MYCME</name>
<evidence type="ECO:0000313" key="2">
    <source>
        <dbReference type="EMBL" id="BDY33140.1"/>
    </source>
</evidence>
<sequence>MSPTVSDAAGIPTRSQIEDWQTQHLTDTAAWLRSTAAESQSLFEETRRNVDAPGGTEWTGDGKDAALDRVTADISVVGRQNEVQSEAATVAENGATDIKAAKTAALQAITEAEADGFRVGEDLSVTDTQRADLSTMATRYTAASEHAENVRWNAEQLMATDTLVGQRLQLKATELDGITFDGGGDGTIQLVDNETPGRDARHPDGRERDPDGEYGRRVRDDDFFRRPEGGESGGTDWLDSDWAGRAILDRYLVGGGRDWNIQDNPEWSQYMMNHNGLARQLDGQVLNQAQQSLNDYLAGHGASRDYSAQFHAETQNGESITGYQYLNGTNARAGDFRIDGTTHVQPQADGTYKVTVDGGYQWNDIIDPNFQYDTDSYKDKIAQIITLGQAEPYQIHIGWHSESEFIFDQSGALVSAKGYPYK</sequence>
<protein>
    <submittedName>
        <fullName evidence="2">Uncharacterized protein</fullName>
    </submittedName>
</protein>
<evidence type="ECO:0000256" key="1">
    <source>
        <dbReference type="SAM" id="MobiDB-lite"/>
    </source>
</evidence>
<feature type="region of interest" description="Disordered" evidence="1">
    <location>
        <begin position="40"/>
        <end position="62"/>
    </location>
</feature>
<feature type="region of interest" description="Disordered" evidence="1">
    <location>
        <begin position="182"/>
        <end position="237"/>
    </location>
</feature>
<organism evidence="2 3">
    <name type="scientific">Mycolicibacterium mageritense</name>
    <name type="common">Mycobacterium mageritense</name>
    <dbReference type="NCBI Taxonomy" id="53462"/>
    <lineage>
        <taxon>Bacteria</taxon>
        <taxon>Bacillati</taxon>
        <taxon>Actinomycetota</taxon>
        <taxon>Actinomycetes</taxon>
        <taxon>Mycobacteriales</taxon>
        <taxon>Mycobacteriaceae</taxon>
        <taxon>Mycolicibacterium</taxon>
    </lineage>
</organism>
<dbReference type="RefSeq" id="WP_286212732.1">
    <property type="nucleotide sequence ID" value="NZ_AP027452.1"/>
</dbReference>